<feature type="domain" description="Thiopeptide-type bacteriocin biosynthesis" evidence="1">
    <location>
        <begin position="34"/>
        <end position="277"/>
    </location>
</feature>
<dbReference type="EMBL" id="JACBYW010000003">
    <property type="protein sequence ID" value="NYH78902.1"/>
    <property type="molecule type" value="Genomic_DNA"/>
</dbReference>
<dbReference type="NCBIfam" id="TIGR03891">
    <property type="entry name" value="thiopep_ocin"/>
    <property type="match status" value="1"/>
</dbReference>
<organism evidence="2 3">
    <name type="scientific">Actinopolyspora biskrensis</name>
    <dbReference type="NCBI Taxonomy" id="1470178"/>
    <lineage>
        <taxon>Bacteria</taxon>
        <taxon>Bacillati</taxon>
        <taxon>Actinomycetota</taxon>
        <taxon>Actinomycetes</taxon>
        <taxon>Actinopolysporales</taxon>
        <taxon>Actinopolysporaceae</taxon>
        <taxon>Actinopolyspora</taxon>
    </lineage>
</organism>
<dbReference type="AlphaFoldDB" id="A0A852YYU6"/>
<evidence type="ECO:0000259" key="1">
    <source>
        <dbReference type="Pfam" id="PF14028"/>
    </source>
</evidence>
<dbReference type="InterPro" id="IPR023809">
    <property type="entry name" value="Thiopep_bacteriocin_synth_dom"/>
</dbReference>
<evidence type="ECO:0000313" key="3">
    <source>
        <dbReference type="Proteomes" id="UP000548304"/>
    </source>
</evidence>
<dbReference type="RefSeq" id="WP_179535325.1">
    <property type="nucleotide sequence ID" value="NZ_JACBYW010000003.1"/>
</dbReference>
<comment type="caution">
    <text evidence="2">The sequence shown here is derived from an EMBL/GenBank/DDBJ whole genome shotgun (WGS) entry which is preliminary data.</text>
</comment>
<evidence type="ECO:0000313" key="2">
    <source>
        <dbReference type="EMBL" id="NYH78902.1"/>
    </source>
</evidence>
<reference evidence="2 3" key="1">
    <citation type="submission" date="2020-07" db="EMBL/GenBank/DDBJ databases">
        <title>Genomic Encyclopedia of Type Strains, Phase III (KMG-III): the genomes of soil and plant-associated and newly described type strains.</title>
        <authorList>
            <person name="Whitman W."/>
        </authorList>
    </citation>
    <scope>NUCLEOTIDE SEQUENCE [LARGE SCALE GENOMIC DNA]</scope>
    <source>
        <strain evidence="2 3">CECT 8576</strain>
    </source>
</reference>
<keyword evidence="3" id="KW-1185">Reference proteome</keyword>
<protein>
    <submittedName>
        <fullName evidence="2">Thiopeptide-type bacteriocin biosynthesis protein</fullName>
    </submittedName>
</protein>
<dbReference type="Proteomes" id="UP000548304">
    <property type="component" value="Unassembled WGS sequence"/>
</dbReference>
<name>A0A852YYU6_9ACTN</name>
<sequence>MLPDSTTPGQREDSDDDHDCWPQLLIEWTDWDNAETTAARRLHPPLATAEHDGRLDQWFFVRKHPHWRLRYLGDTAARTYLARTLEDLTATGEVAWWAHGIYEPETLAFGGAAAMTTAHRLFHGDSSNILAYLARQHAAESSPEPGRRELGVLLISALLRGAGLDWYEQGDVWNRIARMRHTGNDESTHPLPITRQQRQNMQRLMTADAASLAESGPLAPIHGWLDAFAAAGSTLDEHAQRGQLERGLRAVLAHHAVFAWNRLGLSAQEQKVLSERATEVVMTDHTTEESLIVDAETPTEIPPASC</sequence>
<gene>
    <name evidence="2" type="ORF">FHR84_002227</name>
</gene>
<proteinExistence type="predicted"/>
<accession>A0A852YYU6</accession>
<dbReference type="Pfam" id="PF14028">
    <property type="entry name" value="Lant_dehydr_C"/>
    <property type="match status" value="1"/>
</dbReference>